<reference evidence="1 2" key="1">
    <citation type="submission" date="2014-04" db="EMBL/GenBank/DDBJ databases">
        <authorList>
            <consortium name="DOE Joint Genome Institute"/>
            <person name="Kuo A."/>
            <person name="Kohler A."/>
            <person name="Costa M.D."/>
            <person name="Nagy L.G."/>
            <person name="Floudas D."/>
            <person name="Copeland A."/>
            <person name="Barry K.W."/>
            <person name="Cichocki N."/>
            <person name="Veneault-Fourrey C."/>
            <person name="LaButti K."/>
            <person name="Lindquist E.A."/>
            <person name="Lipzen A."/>
            <person name="Lundell T."/>
            <person name="Morin E."/>
            <person name="Murat C."/>
            <person name="Sun H."/>
            <person name="Tunlid A."/>
            <person name="Henrissat B."/>
            <person name="Grigoriev I.V."/>
            <person name="Hibbett D.S."/>
            <person name="Martin F."/>
            <person name="Nordberg H.P."/>
            <person name="Cantor M.N."/>
            <person name="Hua S.X."/>
        </authorList>
    </citation>
    <scope>NUCLEOTIDE SEQUENCE [LARGE SCALE GENOMIC DNA]</scope>
    <source>
        <strain evidence="1 2">Marx 270</strain>
    </source>
</reference>
<evidence type="ECO:0000313" key="1">
    <source>
        <dbReference type="EMBL" id="KIO10983.1"/>
    </source>
</evidence>
<evidence type="ECO:0000313" key="2">
    <source>
        <dbReference type="Proteomes" id="UP000054217"/>
    </source>
</evidence>
<accession>A0A0C3JP69</accession>
<reference evidence="2" key="2">
    <citation type="submission" date="2015-01" db="EMBL/GenBank/DDBJ databases">
        <title>Evolutionary Origins and Diversification of the Mycorrhizal Mutualists.</title>
        <authorList>
            <consortium name="DOE Joint Genome Institute"/>
            <consortium name="Mycorrhizal Genomics Consortium"/>
            <person name="Kohler A."/>
            <person name="Kuo A."/>
            <person name="Nagy L.G."/>
            <person name="Floudas D."/>
            <person name="Copeland A."/>
            <person name="Barry K.W."/>
            <person name="Cichocki N."/>
            <person name="Veneault-Fourrey C."/>
            <person name="LaButti K."/>
            <person name="Lindquist E.A."/>
            <person name="Lipzen A."/>
            <person name="Lundell T."/>
            <person name="Morin E."/>
            <person name="Murat C."/>
            <person name="Riley R."/>
            <person name="Ohm R."/>
            <person name="Sun H."/>
            <person name="Tunlid A."/>
            <person name="Henrissat B."/>
            <person name="Grigoriev I.V."/>
            <person name="Hibbett D.S."/>
            <person name="Martin F."/>
        </authorList>
    </citation>
    <scope>NUCLEOTIDE SEQUENCE [LARGE SCALE GENOMIC DNA]</scope>
    <source>
        <strain evidence="2">Marx 270</strain>
    </source>
</reference>
<dbReference type="InParanoid" id="A0A0C3JP69"/>
<dbReference type="HOGENOM" id="CLU_2980107_0_0_1"/>
<dbReference type="EMBL" id="KN831951">
    <property type="protein sequence ID" value="KIO10983.1"/>
    <property type="molecule type" value="Genomic_DNA"/>
</dbReference>
<sequence length="58" mass="6306">MAKGSTQKGMRMIGPTLGHQVKQLEVKTRRAGARSNNPCPFSLILAIQAFKVSLPQVL</sequence>
<gene>
    <name evidence="1" type="ORF">M404DRAFT_21206</name>
</gene>
<dbReference type="Proteomes" id="UP000054217">
    <property type="component" value="Unassembled WGS sequence"/>
</dbReference>
<name>A0A0C3JP69_PISTI</name>
<organism evidence="1 2">
    <name type="scientific">Pisolithus tinctorius Marx 270</name>
    <dbReference type="NCBI Taxonomy" id="870435"/>
    <lineage>
        <taxon>Eukaryota</taxon>
        <taxon>Fungi</taxon>
        <taxon>Dikarya</taxon>
        <taxon>Basidiomycota</taxon>
        <taxon>Agaricomycotina</taxon>
        <taxon>Agaricomycetes</taxon>
        <taxon>Agaricomycetidae</taxon>
        <taxon>Boletales</taxon>
        <taxon>Sclerodermatineae</taxon>
        <taxon>Pisolithaceae</taxon>
        <taxon>Pisolithus</taxon>
    </lineage>
</organism>
<proteinExistence type="predicted"/>
<dbReference type="AlphaFoldDB" id="A0A0C3JP69"/>
<protein>
    <submittedName>
        <fullName evidence="1">Uncharacterized protein</fullName>
    </submittedName>
</protein>
<keyword evidence="2" id="KW-1185">Reference proteome</keyword>